<dbReference type="EMBL" id="JAHRHJ020000005">
    <property type="protein sequence ID" value="KAH9315032.1"/>
    <property type="molecule type" value="Genomic_DNA"/>
</dbReference>
<accession>A0AA38G214</accession>
<proteinExistence type="predicted"/>
<feature type="region of interest" description="Disordered" evidence="1">
    <location>
        <begin position="134"/>
        <end position="153"/>
    </location>
</feature>
<organism evidence="2 3">
    <name type="scientific">Taxus chinensis</name>
    <name type="common">Chinese yew</name>
    <name type="synonym">Taxus wallichiana var. chinensis</name>
    <dbReference type="NCBI Taxonomy" id="29808"/>
    <lineage>
        <taxon>Eukaryota</taxon>
        <taxon>Viridiplantae</taxon>
        <taxon>Streptophyta</taxon>
        <taxon>Embryophyta</taxon>
        <taxon>Tracheophyta</taxon>
        <taxon>Spermatophyta</taxon>
        <taxon>Pinopsida</taxon>
        <taxon>Pinidae</taxon>
        <taxon>Conifers II</taxon>
        <taxon>Cupressales</taxon>
        <taxon>Taxaceae</taxon>
        <taxon>Taxus</taxon>
    </lineage>
</organism>
<evidence type="ECO:0000256" key="1">
    <source>
        <dbReference type="SAM" id="MobiDB-lite"/>
    </source>
</evidence>
<feature type="non-terminal residue" evidence="2">
    <location>
        <position position="153"/>
    </location>
</feature>
<reference evidence="2 3" key="1">
    <citation type="journal article" date="2021" name="Nat. Plants">
        <title>The Taxus genome provides insights into paclitaxel biosynthesis.</title>
        <authorList>
            <person name="Xiong X."/>
            <person name="Gou J."/>
            <person name="Liao Q."/>
            <person name="Li Y."/>
            <person name="Zhou Q."/>
            <person name="Bi G."/>
            <person name="Li C."/>
            <person name="Du R."/>
            <person name="Wang X."/>
            <person name="Sun T."/>
            <person name="Guo L."/>
            <person name="Liang H."/>
            <person name="Lu P."/>
            <person name="Wu Y."/>
            <person name="Zhang Z."/>
            <person name="Ro D.K."/>
            <person name="Shang Y."/>
            <person name="Huang S."/>
            <person name="Yan J."/>
        </authorList>
    </citation>
    <scope>NUCLEOTIDE SEQUENCE [LARGE SCALE GENOMIC DNA]</scope>
    <source>
        <strain evidence="2">Ta-2019</strain>
    </source>
</reference>
<name>A0AA38G214_TAXCH</name>
<evidence type="ECO:0000313" key="3">
    <source>
        <dbReference type="Proteomes" id="UP000824469"/>
    </source>
</evidence>
<comment type="caution">
    <text evidence="2">The sequence shown here is derived from an EMBL/GenBank/DDBJ whole genome shotgun (WGS) entry which is preliminary data.</text>
</comment>
<dbReference type="AlphaFoldDB" id="A0AA38G214"/>
<dbReference type="Proteomes" id="UP000824469">
    <property type="component" value="Unassembled WGS sequence"/>
</dbReference>
<keyword evidence="3" id="KW-1185">Reference proteome</keyword>
<sequence length="153" mass="17386">MVLQHIKYLIIIYIRGALGNIVYKNHALETFPALKVMTDPFWRLQILLSFHPNNTCFTLVIFIDLLLTQHCHQEQLFWGLNLGGSLLGRFEQPGQLGGVNGYFSHDDWRKKGGLCPQEWHDCFGESCSPKTCKSTKSEAGKSWARPKCGDCSQ</sequence>
<evidence type="ECO:0000313" key="2">
    <source>
        <dbReference type="EMBL" id="KAH9315032.1"/>
    </source>
</evidence>
<gene>
    <name evidence="2" type="ORF">KI387_023659</name>
</gene>
<protein>
    <submittedName>
        <fullName evidence="2">Uncharacterized protein</fullName>
    </submittedName>
</protein>